<dbReference type="GO" id="GO:0016020">
    <property type="term" value="C:membrane"/>
    <property type="evidence" value="ECO:0007669"/>
    <property type="project" value="UniProtKB-SubCell"/>
</dbReference>
<dbReference type="PANTHER" id="PTHR44027:SF7">
    <property type="entry name" value="DNAJ HOMOLOG SUBFAMILY C MEMBER 5 HOMOLOG"/>
    <property type="match status" value="1"/>
</dbReference>
<keyword evidence="5" id="KW-0449">Lipoprotein</keyword>
<dbReference type="GO" id="GO:0005737">
    <property type="term" value="C:cytoplasm"/>
    <property type="evidence" value="ECO:0007669"/>
    <property type="project" value="UniProtKB-ARBA"/>
</dbReference>
<feature type="transmembrane region" description="Helical" evidence="7">
    <location>
        <begin position="342"/>
        <end position="371"/>
    </location>
</feature>
<dbReference type="PANTHER" id="PTHR44027">
    <property type="entry name" value="DNAJ HOMOLOG SUBFAMILY C MEMBER 5 HOMOLOG"/>
    <property type="match status" value="1"/>
</dbReference>
<name>A0A9W8G8N6_9FUNG</name>
<dbReference type="InterPro" id="IPR051434">
    <property type="entry name" value="DnaJ_C_subfamily_member5"/>
</dbReference>
<dbReference type="Pfam" id="PF00226">
    <property type="entry name" value="DnaJ"/>
    <property type="match status" value="1"/>
</dbReference>
<feature type="transmembrane region" description="Helical" evidence="7">
    <location>
        <begin position="443"/>
        <end position="467"/>
    </location>
</feature>
<dbReference type="SUPFAM" id="SSF46565">
    <property type="entry name" value="Chaperone J-domain"/>
    <property type="match status" value="1"/>
</dbReference>
<dbReference type="InterPro" id="IPR018253">
    <property type="entry name" value="DnaJ_domain_CS"/>
</dbReference>
<dbReference type="AlphaFoldDB" id="A0A9W8G8N6"/>
<evidence type="ECO:0000256" key="2">
    <source>
        <dbReference type="ARBA" id="ARBA00023136"/>
    </source>
</evidence>
<feature type="transmembrane region" description="Helical" evidence="7">
    <location>
        <begin position="524"/>
        <end position="551"/>
    </location>
</feature>
<dbReference type="PRINTS" id="PR00625">
    <property type="entry name" value="JDOMAIN"/>
</dbReference>
<dbReference type="SMART" id="SM00271">
    <property type="entry name" value="DnaJ"/>
    <property type="match status" value="1"/>
</dbReference>
<feature type="transmembrane region" description="Helical" evidence="7">
    <location>
        <begin position="304"/>
        <end position="330"/>
    </location>
</feature>
<dbReference type="OrthoDB" id="10250354at2759"/>
<keyword evidence="3" id="KW-0564">Palmitate</keyword>
<evidence type="ECO:0000259" key="8">
    <source>
        <dbReference type="PROSITE" id="PS50076"/>
    </source>
</evidence>
<keyword evidence="2 7" id="KW-0472">Membrane</keyword>
<accession>A0A9W8G8N6</accession>
<gene>
    <name evidence="9" type="ORF">GGI25_003438</name>
</gene>
<dbReference type="Gene3D" id="1.10.287.110">
    <property type="entry name" value="DnaJ domain"/>
    <property type="match status" value="1"/>
</dbReference>
<feature type="transmembrane region" description="Helical" evidence="7">
    <location>
        <begin position="124"/>
        <end position="146"/>
    </location>
</feature>
<dbReference type="PROSITE" id="PS50076">
    <property type="entry name" value="DNAJ_2"/>
    <property type="match status" value="1"/>
</dbReference>
<feature type="transmembrane region" description="Helical" evidence="7">
    <location>
        <begin position="158"/>
        <end position="180"/>
    </location>
</feature>
<organism evidence="9 10">
    <name type="scientific">Coemansia spiralis</name>
    <dbReference type="NCBI Taxonomy" id="417178"/>
    <lineage>
        <taxon>Eukaryota</taxon>
        <taxon>Fungi</taxon>
        <taxon>Fungi incertae sedis</taxon>
        <taxon>Zoopagomycota</taxon>
        <taxon>Kickxellomycotina</taxon>
        <taxon>Kickxellomycetes</taxon>
        <taxon>Kickxellales</taxon>
        <taxon>Kickxellaceae</taxon>
        <taxon>Coemansia</taxon>
    </lineage>
</organism>
<feature type="compositionally biased region" description="Low complexity" evidence="6">
    <location>
        <begin position="577"/>
        <end position="592"/>
    </location>
</feature>
<dbReference type="InterPro" id="IPR019396">
    <property type="entry name" value="TM_Fragile-X-F-assoc"/>
</dbReference>
<dbReference type="InterPro" id="IPR001623">
    <property type="entry name" value="DnaJ_domain"/>
</dbReference>
<evidence type="ECO:0000256" key="5">
    <source>
        <dbReference type="ARBA" id="ARBA00023288"/>
    </source>
</evidence>
<evidence type="ECO:0000256" key="7">
    <source>
        <dbReference type="SAM" id="Phobius"/>
    </source>
</evidence>
<feature type="transmembrane region" description="Helical" evidence="7">
    <location>
        <begin position="488"/>
        <end position="512"/>
    </location>
</feature>
<evidence type="ECO:0000256" key="3">
    <source>
        <dbReference type="ARBA" id="ARBA00023139"/>
    </source>
</evidence>
<dbReference type="InterPro" id="IPR036869">
    <property type="entry name" value="J_dom_sf"/>
</dbReference>
<reference evidence="9" key="1">
    <citation type="submission" date="2022-07" db="EMBL/GenBank/DDBJ databases">
        <title>Phylogenomic reconstructions and comparative analyses of Kickxellomycotina fungi.</title>
        <authorList>
            <person name="Reynolds N.K."/>
            <person name="Stajich J.E."/>
            <person name="Barry K."/>
            <person name="Grigoriev I.V."/>
            <person name="Crous P."/>
            <person name="Smith M.E."/>
        </authorList>
    </citation>
    <scope>NUCLEOTIDE SEQUENCE</scope>
    <source>
        <strain evidence="9">NRRL 3115</strain>
    </source>
</reference>
<dbReference type="PROSITE" id="PS00636">
    <property type="entry name" value="DNAJ_1"/>
    <property type="match status" value="1"/>
</dbReference>
<feature type="region of interest" description="Disordered" evidence="6">
    <location>
        <begin position="269"/>
        <end position="292"/>
    </location>
</feature>
<evidence type="ECO:0000256" key="6">
    <source>
        <dbReference type="SAM" id="MobiDB-lite"/>
    </source>
</evidence>
<keyword evidence="7" id="KW-0812">Transmembrane</keyword>
<proteinExistence type="predicted"/>
<comment type="caution">
    <text evidence="9">The sequence shown here is derived from an EMBL/GenBank/DDBJ whole genome shotgun (WGS) entry which is preliminary data.</text>
</comment>
<evidence type="ECO:0000313" key="9">
    <source>
        <dbReference type="EMBL" id="KAJ2676793.1"/>
    </source>
</evidence>
<protein>
    <recommendedName>
        <fullName evidence="8">J domain-containing protein</fullName>
    </recommendedName>
</protein>
<feature type="transmembrane region" description="Helical" evidence="7">
    <location>
        <begin position="410"/>
        <end position="431"/>
    </location>
</feature>
<feature type="region of interest" description="Disordered" evidence="6">
    <location>
        <begin position="565"/>
        <end position="606"/>
    </location>
</feature>
<evidence type="ECO:0000313" key="10">
    <source>
        <dbReference type="Proteomes" id="UP001151518"/>
    </source>
</evidence>
<evidence type="ECO:0000256" key="1">
    <source>
        <dbReference type="ARBA" id="ARBA00004635"/>
    </source>
</evidence>
<feature type="compositionally biased region" description="Polar residues" evidence="6">
    <location>
        <begin position="269"/>
        <end position="282"/>
    </location>
</feature>
<keyword evidence="7" id="KW-1133">Transmembrane helix</keyword>
<dbReference type="CDD" id="cd06257">
    <property type="entry name" value="DnaJ"/>
    <property type="match status" value="1"/>
</dbReference>
<dbReference type="Proteomes" id="UP001151518">
    <property type="component" value="Unassembled WGS sequence"/>
</dbReference>
<keyword evidence="4" id="KW-0143">Chaperone</keyword>
<feature type="domain" description="J" evidence="8">
    <location>
        <begin position="26"/>
        <end position="102"/>
    </location>
</feature>
<comment type="subcellular location">
    <subcellularLocation>
        <location evidence="1">Membrane</location>
        <topology evidence="1">Lipid-anchor</topology>
    </subcellularLocation>
</comment>
<dbReference type="EMBL" id="JANBTW010000037">
    <property type="protein sequence ID" value="KAJ2676793.1"/>
    <property type="molecule type" value="Genomic_DNA"/>
</dbReference>
<evidence type="ECO:0000256" key="4">
    <source>
        <dbReference type="ARBA" id="ARBA00023186"/>
    </source>
</evidence>
<feature type="region of interest" description="Disordered" evidence="6">
    <location>
        <begin position="238"/>
        <end position="257"/>
    </location>
</feature>
<sequence length="606" mass="66076">MPTSDSASEQTLGASDTADRDTDNMCLYALLGVERSAAKDEIKRAYRRLALVYHPDRNISGRQDRRCSSTNAGSNSEVFVRIQYAYDILSDDRKRRIYDRYGEMGVRMAGRVGGGLLDPLVSSLLSTFAFGSAVLALLLIVLFAFLSRRIDHHNSFPYAVVFVPLWIIDLLIVVGIVWFAMRNISLVDAGDEQENQDAASIAESENSDGYDNVEQNLAFAGYSSTATTDSTAALHWASGSHQADGPNAAASPQSTNPSVFAPTAKTPLLSSTAGENGESGANGSRRKRSYRRQRRRLHKLRTHIEYLLGCLAKPAPLVCVLLEVVFQVILVLQLDGHVNWSVWYVAAPLLCVEAIHFILLTLQLIAAVCLASERELRTRSLSPSSSSDLSDTNTSTASETKTTLMPFRHICVMAADTYWWLAIRVSLALLITSKLNPLGIAAGWSWIFVFAPAYLPFVRWAVTLFLLRQRLQSMSMEEVEIAQNKNAIVAVCVAAFVVACSFLYSFVALLIWKLSAPQAIRMCLVLIPVFVVLSLGCCFCSCVSLCLSYGISATLDEEQRMESCDSSDSGLNGQGAGRANSNSASARSSSASSGGGRLVPANRRIE</sequence>
<dbReference type="Pfam" id="PF10269">
    <property type="entry name" value="Tmemb_185A"/>
    <property type="match status" value="1"/>
</dbReference>